<dbReference type="SUPFAM" id="SSF52833">
    <property type="entry name" value="Thioredoxin-like"/>
    <property type="match status" value="1"/>
</dbReference>
<sequence>MFIHVHSTKFINHFPQIIISELDDTVINKEKLPVMFIGGKLFGGLEDLMAAHISGDLVPTLRQAGALWI</sequence>
<evidence type="ECO:0000256" key="1">
    <source>
        <dbReference type="ARBA" id="ARBA00004496"/>
    </source>
</evidence>
<dbReference type="Gene3D" id="3.40.30.10">
    <property type="entry name" value="Glutaredoxin"/>
    <property type="match status" value="1"/>
</dbReference>
<reference evidence="5 6" key="1">
    <citation type="journal article" date="2020" name="BMC Genomics">
        <title>Intraspecific diversification of the crop wild relative Brassica cretica Lam. using demographic model selection.</title>
        <authorList>
            <person name="Kioukis A."/>
            <person name="Michalopoulou V.A."/>
            <person name="Briers L."/>
            <person name="Pirintsos S."/>
            <person name="Studholme D.J."/>
            <person name="Pavlidis P."/>
            <person name="Sarris P.F."/>
        </authorList>
    </citation>
    <scope>NUCLEOTIDE SEQUENCE [LARGE SCALE GENOMIC DNA]</scope>
    <source>
        <strain evidence="6">cv. PFS-1207/04</strain>
    </source>
</reference>
<keyword evidence="3" id="KW-0963">Cytoplasm</keyword>
<gene>
    <name evidence="5" type="ORF">DY000_02051822</name>
</gene>
<evidence type="ECO:0008006" key="7">
    <source>
        <dbReference type="Google" id="ProtNLM"/>
    </source>
</evidence>
<protein>
    <recommendedName>
        <fullName evidence="7">Glutaredoxin domain-containing protein</fullName>
    </recommendedName>
</protein>
<comment type="similarity">
    <text evidence="2">Belongs to the glutaredoxin family. CC-type subfamily.</text>
</comment>
<comment type="subcellular location">
    <subcellularLocation>
        <location evidence="1">Cytoplasm</location>
    </subcellularLocation>
</comment>
<evidence type="ECO:0000256" key="4">
    <source>
        <dbReference type="ARBA" id="ARBA00023284"/>
    </source>
</evidence>
<dbReference type="Proteomes" id="UP000266723">
    <property type="component" value="Unassembled WGS sequence"/>
</dbReference>
<keyword evidence="4" id="KW-0676">Redox-active center</keyword>
<evidence type="ECO:0000313" key="5">
    <source>
        <dbReference type="EMBL" id="KAF3496142.1"/>
    </source>
</evidence>
<evidence type="ECO:0000256" key="3">
    <source>
        <dbReference type="ARBA" id="ARBA00022490"/>
    </source>
</evidence>
<dbReference type="PANTHER" id="PTHR10168">
    <property type="entry name" value="GLUTAREDOXIN"/>
    <property type="match status" value="1"/>
</dbReference>
<comment type="caution">
    <text evidence="5">The sequence shown here is derived from an EMBL/GenBank/DDBJ whole genome shotgun (WGS) entry which is preliminary data.</text>
</comment>
<evidence type="ECO:0000256" key="2">
    <source>
        <dbReference type="ARBA" id="ARBA00007568"/>
    </source>
</evidence>
<keyword evidence="6" id="KW-1185">Reference proteome</keyword>
<dbReference type="InterPro" id="IPR011905">
    <property type="entry name" value="GlrX-like_pln_2"/>
</dbReference>
<name>A0ABQ7AEK7_BRACR</name>
<organism evidence="5 6">
    <name type="scientific">Brassica cretica</name>
    <name type="common">Mustard</name>
    <dbReference type="NCBI Taxonomy" id="69181"/>
    <lineage>
        <taxon>Eukaryota</taxon>
        <taxon>Viridiplantae</taxon>
        <taxon>Streptophyta</taxon>
        <taxon>Embryophyta</taxon>
        <taxon>Tracheophyta</taxon>
        <taxon>Spermatophyta</taxon>
        <taxon>Magnoliopsida</taxon>
        <taxon>eudicotyledons</taxon>
        <taxon>Gunneridae</taxon>
        <taxon>Pentapetalae</taxon>
        <taxon>rosids</taxon>
        <taxon>malvids</taxon>
        <taxon>Brassicales</taxon>
        <taxon>Brassicaceae</taxon>
        <taxon>Brassiceae</taxon>
        <taxon>Brassica</taxon>
    </lineage>
</organism>
<accession>A0ABQ7AEK7</accession>
<dbReference type="InterPro" id="IPR036249">
    <property type="entry name" value="Thioredoxin-like_sf"/>
</dbReference>
<evidence type="ECO:0000313" key="6">
    <source>
        <dbReference type="Proteomes" id="UP000266723"/>
    </source>
</evidence>
<dbReference type="EMBL" id="QGKV02002055">
    <property type="protein sequence ID" value="KAF3496142.1"/>
    <property type="molecule type" value="Genomic_DNA"/>
</dbReference>
<proteinExistence type="inferred from homology"/>
<dbReference type="PROSITE" id="PS51354">
    <property type="entry name" value="GLUTAREDOXIN_2"/>
    <property type="match status" value="1"/>
</dbReference>